<evidence type="ECO:0000313" key="1">
    <source>
        <dbReference type="EMBL" id="CAG9770368.1"/>
    </source>
</evidence>
<dbReference type="OrthoDB" id="44820at2759"/>
<organism evidence="1 2">
    <name type="scientific">Ceutorhynchus assimilis</name>
    <name type="common">cabbage seed weevil</name>
    <dbReference type="NCBI Taxonomy" id="467358"/>
    <lineage>
        <taxon>Eukaryota</taxon>
        <taxon>Metazoa</taxon>
        <taxon>Ecdysozoa</taxon>
        <taxon>Arthropoda</taxon>
        <taxon>Hexapoda</taxon>
        <taxon>Insecta</taxon>
        <taxon>Pterygota</taxon>
        <taxon>Neoptera</taxon>
        <taxon>Endopterygota</taxon>
        <taxon>Coleoptera</taxon>
        <taxon>Polyphaga</taxon>
        <taxon>Cucujiformia</taxon>
        <taxon>Curculionidae</taxon>
        <taxon>Ceutorhynchinae</taxon>
        <taxon>Ceutorhynchus</taxon>
    </lineage>
</organism>
<accession>A0A9N9MS17</accession>
<protein>
    <submittedName>
        <fullName evidence="1">Uncharacterized protein</fullName>
    </submittedName>
</protein>
<dbReference type="AlphaFoldDB" id="A0A9N9MS17"/>
<dbReference type="Pfam" id="PF10184">
    <property type="entry name" value="DUF2358"/>
    <property type="match status" value="1"/>
</dbReference>
<dbReference type="InterPro" id="IPR018790">
    <property type="entry name" value="DUF2358"/>
</dbReference>
<dbReference type="PANTHER" id="PTHR31094:SF2">
    <property type="entry name" value="RIKEN CDNA 2310061I04 GENE"/>
    <property type="match status" value="1"/>
</dbReference>
<evidence type="ECO:0000313" key="2">
    <source>
        <dbReference type="Proteomes" id="UP001152799"/>
    </source>
</evidence>
<dbReference type="EMBL" id="OU892282">
    <property type="protein sequence ID" value="CAG9770368.1"/>
    <property type="molecule type" value="Genomic_DNA"/>
</dbReference>
<dbReference type="PANTHER" id="PTHR31094">
    <property type="entry name" value="RIKEN CDNA 2310061I04 GENE"/>
    <property type="match status" value="1"/>
</dbReference>
<reference evidence="1" key="1">
    <citation type="submission" date="2022-01" db="EMBL/GenBank/DDBJ databases">
        <authorList>
            <person name="King R."/>
        </authorList>
    </citation>
    <scope>NUCLEOTIDE SEQUENCE</scope>
</reference>
<proteinExistence type="predicted"/>
<dbReference type="Proteomes" id="UP001152799">
    <property type="component" value="Chromosome 6"/>
</dbReference>
<name>A0A9N9MS17_9CUCU</name>
<gene>
    <name evidence="1" type="ORF">CEUTPL_LOCUS10822</name>
</gene>
<keyword evidence="2" id="KW-1185">Reference proteome</keyword>
<sequence length="276" mass="31663">MAPSLRYIHKLSGHLLANKHLGLNSFVNNYCKQYSRSLPEFRLPEASCNDLSLIPDNREVANDVVTKINIVDLYSTQPAPKKDVLLSSNSSPEPGGKPSPEKLLQVYTILGESLPNLFVQPMDYTIYHDNIIFEDNIRNIRTEGLYNYVKQVALLRTVGHFKFAYVKFEILKITQHPEDGTVRIRWTIRGISALKVMFHFWKVKVWKYREMINHTVQWHDGYSTFYINSDGKIVKHVADKMMPDSDRTVVPPVLGNAKLAMMLAVIPKVSDLGWFV</sequence>